<reference evidence="3 4" key="2">
    <citation type="journal article" date="2014" name="BMC Genomics">
        <title>An improved genome of the model marine alga Ostreococcus tauri unfolds by assessing Illumina de novo assemblies.</title>
        <authorList>
            <person name="Blanc-Mathieu R."/>
            <person name="Verhelst B."/>
            <person name="Derelle E."/>
            <person name="Rombauts S."/>
            <person name="Bouget F.Y."/>
            <person name="Carre I."/>
            <person name="Chateau A."/>
            <person name="Eyre-Walker A."/>
            <person name="Grimsley N."/>
            <person name="Moreau H."/>
            <person name="Piegu B."/>
            <person name="Rivals E."/>
            <person name="Schackwitz W."/>
            <person name="Van de Peer Y."/>
            <person name="Piganeau G."/>
        </authorList>
    </citation>
    <scope>NUCLEOTIDE SEQUENCE [LARGE SCALE GENOMIC DNA]</scope>
    <source>
        <strain evidence="4">OTTH 0595 / CCAP 157/2 / RCC745</strain>
    </source>
</reference>
<dbReference type="PROSITE" id="PS50181">
    <property type="entry name" value="FBOX"/>
    <property type="match status" value="1"/>
</dbReference>
<evidence type="ECO:0000259" key="2">
    <source>
        <dbReference type="PROSITE" id="PS50181"/>
    </source>
</evidence>
<dbReference type="InterPro" id="IPR001810">
    <property type="entry name" value="F-box_dom"/>
</dbReference>
<dbReference type="InterPro" id="IPR050648">
    <property type="entry name" value="F-box_LRR-repeat"/>
</dbReference>
<feature type="domain" description="F-box" evidence="2">
    <location>
        <begin position="78"/>
        <end position="125"/>
    </location>
</feature>
<dbReference type="SUPFAM" id="SSF81383">
    <property type="entry name" value="F-box domain"/>
    <property type="match status" value="1"/>
</dbReference>
<dbReference type="InterPro" id="IPR032675">
    <property type="entry name" value="LRR_dom_sf"/>
</dbReference>
<evidence type="ECO:0000256" key="1">
    <source>
        <dbReference type="ARBA" id="ARBA00004430"/>
    </source>
</evidence>
<gene>
    <name evidence="3" type="ORF">OT_ostta02g03950</name>
</gene>
<dbReference type="Proteomes" id="UP000009170">
    <property type="component" value="Unassembled WGS sequence"/>
</dbReference>
<dbReference type="GeneID" id="34945625"/>
<dbReference type="OrthoDB" id="550575at2759"/>
<accession>A0A090N4R3</accession>
<protein>
    <submittedName>
        <fullName evidence="3">F-box domain</fullName>
    </submittedName>
</protein>
<evidence type="ECO:0000313" key="3">
    <source>
        <dbReference type="EMBL" id="CEG01160.1"/>
    </source>
</evidence>
<dbReference type="AlphaFoldDB" id="A0A090N4R3"/>
<keyword evidence="4" id="KW-1185">Reference proteome</keyword>
<comment type="subcellular location">
    <subcellularLocation>
        <location evidence="1">Cytoplasm</location>
        <location evidence="1">Cytoskeleton</location>
        <location evidence="1">Cilium axoneme</location>
    </subcellularLocation>
</comment>
<sequence length="533" mass="57351">MPRAFALREDAPAPAPSASISHYDLDALVHAFGSLGSDVVRDVARASDGAKSALELLRALSSTGAVARELIQGDSEGGFHAGAIPDDVRDLIFGYLSPKDAARAACACREFRVLVRGWRRNARRLDLPRMDGVLDDVRGVKRAIESVGSIIRAYPNLSAVNFKRLGETLRKACEDDERAADALGGVLTAIAANNASGSIDEIDFTGCGEWLEAHAVVELAERCRDLFPDLASLSLARAKRLEGDGLAAAMRMCGSSIRELRLTGCVKLDEGAIMRAIDIVPGLRTLDLTGCLGLRRLTLEARDAPKLEQLKAVNCSLEKFVLRRASRDSHLKVVNVADCSALRSVQVQSESMETLSVAGCRSLETFNVAAPRCETLLVNKCASLREVTEVMNVVIMRIPSVKVLKLDSCKSLTTNGFAQLLDMCSGSLVELSAEGCLSVARASVSSPNLLRCALSGCSRLEVARVSSEKCRSFIARSCKALTEVRFDRGAYELEELDVRNSSALRRIAGARQSHIRRVDVQGCSGSLDISAQS</sequence>
<proteinExistence type="predicted"/>
<comment type="caution">
    <text evidence="3">The sequence shown here is derived from an EMBL/GenBank/DDBJ whole genome shotgun (WGS) entry which is preliminary data.</text>
</comment>
<dbReference type="KEGG" id="ota:OT_ostta02g03950"/>
<dbReference type="PANTHER" id="PTHR13382">
    <property type="entry name" value="MITOCHONDRIAL ATP SYNTHASE COUPLING FACTOR B"/>
    <property type="match status" value="1"/>
</dbReference>
<name>A0A090N4R3_OSTTA</name>
<dbReference type="GO" id="GO:0005930">
    <property type="term" value="C:axoneme"/>
    <property type="evidence" value="ECO:0007669"/>
    <property type="project" value="UniProtKB-SubCell"/>
</dbReference>
<dbReference type="InterPro" id="IPR036047">
    <property type="entry name" value="F-box-like_dom_sf"/>
</dbReference>
<dbReference type="STRING" id="70448.A0A090N4R3"/>
<organism evidence="3 4">
    <name type="scientific">Ostreococcus tauri</name>
    <name type="common">Marine green alga</name>
    <dbReference type="NCBI Taxonomy" id="70448"/>
    <lineage>
        <taxon>Eukaryota</taxon>
        <taxon>Viridiplantae</taxon>
        <taxon>Chlorophyta</taxon>
        <taxon>Mamiellophyceae</taxon>
        <taxon>Mamiellales</taxon>
        <taxon>Bathycoccaceae</taxon>
        <taxon>Ostreococcus</taxon>
    </lineage>
</organism>
<dbReference type="SUPFAM" id="SSF52047">
    <property type="entry name" value="RNI-like"/>
    <property type="match status" value="1"/>
</dbReference>
<reference evidence="4" key="1">
    <citation type="journal article" date="2006" name="Proc. Natl. Acad. Sci. U.S.A.">
        <title>Genome analysis of the smallest free-living eukaryote Ostreococcus tauri unveils many unique features.</title>
        <authorList>
            <person name="Derelle E."/>
            <person name="Ferraz C."/>
            <person name="Rombauts S."/>
            <person name="Rouze P."/>
            <person name="Worden A.Z."/>
            <person name="Robbens S."/>
            <person name="Partensky F."/>
            <person name="Degroeve S."/>
            <person name="Echeynie S."/>
            <person name="Cooke R."/>
            <person name="Saeys Y."/>
            <person name="Wuyts J."/>
            <person name="Jabbari K."/>
            <person name="Bowler C."/>
            <person name="Panaud O."/>
            <person name="Piegu B."/>
            <person name="Ball S.G."/>
            <person name="Ral J.-P."/>
            <person name="Bouget F.-Y."/>
            <person name="Piganeau G."/>
            <person name="De Baets B."/>
            <person name="Picard A."/>
            <person name="Delseny M."/>
            <person name="Demaille J."/>
            <person name="Van de Peer Y."/>
            <person name="Moreau H."/>
        </authorList>
    </citation>
    <scope>NUCLEOTIDE SEQUENCE [LARGE SCALE GENOMIC DNA]</scope>
    <source>
        <strain evidence="4">OTTH 0595 / CCAP 157/2 / RCC745</strain>
    </source>
</reference>
<evidence type="ECO:0000313" key="4">
    <source>
        <dbReference type="Proteomes" id="UP000009170"/>
    </source>
</evidence>
<dbReference type="EMBL" id="CAID01000002">
    <property type="protein sequence ID" value="CEG01160.1"/>
    <property type="molecule type" value="Genomic_DNA"/>
</dbReference>
<dbReference type="Gene3D" id="3.80.10.10">
    <property type="entry name" value="Ribonuclease Inhibitor"/>
    <property type="match status" value="2"/>
</dbReference>
<dbReference type="Pfam" id="PF12937">
    <property type="entry name" value="F-box-like"/>
    <property type="match status" value="1"/>
</dbReference>
<dbReference type="InParanoid" id="A0A090N4R3"/>
<dbReference type="RefSeq" id="XP_022840819.1">
    <property type="nucleotide sequence ID" value="XM_022985137.1"/>
</dbReference>